<feature type="transmembrane region" description="Helical" evidence="2">
    <location>
        <begin position="12"/>
        <end position="33"/>
    </location>
</feature>
<dbReference type="InterPro" id="IPR027381">
    <property type="entry name" value="LytR/CpsA/Psr_C"/>
</dbReference>
<feature type="region of interest" description="Disordered" evidence="1">
    <location>
        <begin position="49"/>
        <end position="69"/>
    </location>
</feature>
<dbReference type="AlphaFoldDB" id="A0A094SKL8"/>
<proteinExistence type="predicted"/>
<evidence type="ECO:0000259" key="3">
    <source>
        <dbReference type="Pfam" id="PF13399"/>
    </source>
</evidence>
<evidence type="ECO:0000256" key="2">
    <source>
        <dbReference type="SAM" id="Phobius"/>
    </source>
</evidence>
<protein>
    <recommendedName>
        <fullName evidence="3">LytR/CpsA/Psr regulator C-terminal domain-containing protein</fullName>
    </recommendedName>
</protein>
<name>A0A094SKL8_9ZZZZ</name>
<organism evidence="4">
    <name type="scientific">freshwater metagenome</name>
    <dbReference type="NCBI Taxonomy" id="449393"/>
    <lineage>
        <taxon>unclassified sequences</taxon>
        <taxon>metagenomes</taxon>
        <taxon>ecological metagenomes</taxon>
    </lineage>
</organism>
<accession>A0A094SKL8</accession>
<feature type="domain" description="LytR/CpsA/Psr regulator C-terminal" evidence="3">
    <location>
        <begin position="77"/>
        <end position="158"/>
    </location>
</feature>
<sequence>MSGPQTFHQKVTIPLAVILATVGGLFLVGSQLMGIDPTPAADEAVVEASAPAAPTNPVPAPSGEASVDPNLDVNGRLPVIVLNGTETAGLAKSMSDDLHDADWVIEETGNWEGQPLLETTIFYPADGFSSAEELATQTGGTPVEATPDMSQTALTLVIIQ</sequence>
<keyword evidence="2" id="KW-0812">Transmembrane</keyword>
<dbReference type="Gene3D" id="3.30.70.2390">
    <property type="match status" value="1"/>
</dbReference>
<keyword evidence="2" id="KW-0472">Membrane</keyword>
<reference evidence="4" key="1">
    <citation type="submission" date="2014-06" db="EMBL/GenBank/DDBJ databases">
        <title>Key roles for freshwater Actinobacteria revealed by deep metagenomic sequencing.</title>
        <authorList>
            <person name="Ghai R."/>
            <person name="Mizuno C.M."/>
            <person name="Picazo A."/>
            <person name="Camacho A."/>
            <person name="Rodriguez-Valera F."/>
        </authorList>
    </citation>
    <scope>NUCLEOTIDE SEQUENCE</scope>
</reference>
<dbReference type="Pfam" id="PF13399">
    <property type="entry name" value="LytR_C"/>
    <property type="match status" value="1"/>
</dbReference>
<keyword evidence="2" id="KW-1133">Transmembrane helix</keyword>
<evidence type="ECO:0000313" key="4">
    <source>
        <dbReference type="EMBL" id="KGA19033.1"/>
    </source>
</evidence>
<gene>
    <name evidence="4" type="ORF">GM51_7190</name>
</gene>
<comment type="caution">
    <text evidence="4">The sequence shown here is derived from an EMBL/GenBank/DDBJ whole genome shotgun (WGS) entry which is preliminary data.</text>
</comment>
<dbReference type="EMBL" id="JNSL01000035">
    <property type="protein sequence ID" value="KGA19033.1"/>
    <property type="molecule type" value="Genomic_DNA"/>
</dbReference>
<evidence type="ECO:0000256" key="1">
    <source>
        <dbReference type="SAM" id="MobiDB-lite"/>
    </source>
</evidence>